<dbReference type="Pfam" id="PF18433">
    <property type="entry name" value="DUF5610"/>
    <property type="match status" value="1"/>
</dbReference>
<comment type="caution">
    <text evidence="2">The sequence shown here is derived from an EMBL/GenBank/DDBJ whole genome shotgun (WGS) entry which is preliminary data.</text>
</comment>
<protein>
    <recommendedName>
        <fullName evidence="1">DUF5610 domain-containing protein</fullName>
    </recommendedName>
</protein>
<gene>
    <name evidence="2" type="ORF">E1H14_03185</name>
</gene>
<evidence type="ECO:0000313" key="3">
    <source>
        <dbReference type="Proteomes" id="UP000325302"/>
    </source>
</evidence>
<dbReference type="AlphaFoldDB" id="A0A5A9W7F1"/>
<keyword evidence="3" id="KW-1185">Reference proteome</keyword>
<evidence type="ECO:0000259" key="1">
    <source>
        <dbReference type="Pfam" id="PF18433"/>
    </source>
</evidence>
<organism evidence="2 3">
    <name type="scientific">Nitrincola tapanii</name>
    <dbReference type="NCBI Taxonomy" id="1708751"/>
    <lineage>
        <taxon>Bacteria</taxon>
        <taxon>Pseudomonadati</taxon>
        <taxon>Pseudomonadota</taxon>
        <taxon>Gammaproteobacteria</taxon>
        <taxon>Oceanospirillales</taxon>
        <taxon>Oceanospirillaceae</taxon>
        <taxon>Nitrincola</taxon>
    </lineage>
</organism>
<dbReference type="EMBL" id="SMRS01000002">
    <property type="protein sequence ID" value="KAA0875939.1"/>
    <property type="molecule type" value="Genomic_DNA"/>
</dbReference>
<dbReference type="Proteomes" id="UP000325302">
    <property type="component" value="Unassembled WGS sequence"/>
</dbReference>
<sequence>MTTLETRILETVAKQIPGMSVEGLRKLDANEYTPEKVADRISGFVAQGLELARARGESEEKIQQLYERAMKGVEQGFKEAKEILSGLGVLNGRIAEDVERTERLTFDALAQLDPRQQQVKALESMAVAQRYERAESFELNLTTREGDQVKIRFASQQAFQASAAMVRDGQGNQATVLDISRSERSGFMFSVEGNLNADELDAIQTLVRDISQLADEFFNGDVQKAFEQAQDLRMDGSQLASMNLTMTRSESFSKVQAYQTTEQQTQAEDKPGRRLGQLMQALAAELNQSMLDFIREPKALGRDLMQALVEQDTRFKLSGTEEQTRLRENLGRLLQTLDQPRANPE</sequence>
<dbReference type="OrthoDB" id="7366224at2"/>
<evidence type="ECO:0000313" key="2">
    <source>
        <dbReference type="EMBL" id="KAA0875939.1"/>
    </source>
</evidence>
<proteinExistence type="predicted"/>
<name>A0A5A9W7F1_9GAMM</name>
<reference evidence="2 3" key="1">
    <citation type="submission" date="2019-03" db="EMBL/GenBank/DDBJ databases">
        <title>Nitrincola sp. nov. isolated from an Indian soda lake.</title>
        <authorList>
            <person name="Joshi A."/>
            <person name="Thite S.V."/>
            <person name="Joseph N."/>
            <person name="Dhotre D."/>
            <person name="Moorthy M."/>
            <person name="Shouche Y.S."/>
        </authorList>
    </citation>
    <scope>NUCLEOTIDE SEQUENCE [LARGE SCALE GENOMIC DNA]</scope>
    <source>
        <strain evidence="2 3">MEB193</strain>
    </source>
</reference>
<dbReference type="InterPro" id="IPR041651">
    <property type="entry name" value="DUF5610"/>
</dbReference>
<accession>A0A5A9W7F1</accession>
<feature type="domain" description="DUF5610" evidence="1">
    <location>
        <begin position="7"/>
        <end position="112"/>
    </location>
</feature>
<dbReference type="Gene3D" id="1.10.132.90">
    <property type="match status" value="1"/>
</dbReference>